<dbReference type="EMBL" id="SOAU01000001">
    <property type="protein sequence ID" value="TDT14845.1"/>
    <property type="molecule type" value="Genomic_DNA"/>
</dbReference>
<dbReference type="Gene3D" id="3.30.470.20">
    <property type="entry name" value="ATP-grasp fold, B domain"/>
    <property type="match status" value="1"/>
</dbReference>
<evidence type="ECO:0000259" key="2">
    <source>
        <dbReference type="PROSITE" id="PS50975"/>
    </source>
</evidence>
<dbReference type="GO" id="GO:0005524">
    <property type="term" value="F:ATP binding"/>
    <property type="evidence" value="ECO:0007669"/>
    <property type="project" value="UniProtKB-UniRule"/>
</dbReference>
<dbReference type="AlphaFoldDB" id="A0A4R7HVI2"/>
<protein>
    <recommendedName>
        <fullName evidence="2">ATP-grasp domain-containing protein</fullName>
    </recommendedName>
</protein>
<name>A0A4R7HVI2_9ACTN</name>
<dbReference type="RefSeq" id="WP_133867359.1">
    <property type="nucleotide sequence ID" value="NZ_SOAU01000001.1"/>
</dbReference>
<keyword evidence="1" id="KW-0547">Nucleotide-binding</keyword>
<evidence type="ECO:0000313" key="3">
    <source>
        <dbReference type="EMBL" id="TDT14845.1"/>
    </source>
</evidence>
<proteinExistence type="predicted"/>
<dbReference type="GO" id="GO:0046872">
    <property type="term" value="F:metal ion binding"/>
    <property type="evidence" value="ECO:0007669"/>
    <property type="project" value="InterPro"/>
</dbReference>
<keyword evidence="1" id="KW-0067">ATP-binding</keyword>
<feature type="domain" description="ATP-grasp" evidence="2">
    <location>
        <begin position="91"/>
        <end position="277"/>
    </location>
</feature>
<dbReference type="InterPro" id="IPR013815">
    <property type="entry name" value="ATP_grasp_subdomain_1"/>
</dbReference>
<dbReference type="Gene3D" id="3.30.1490.20">
    <property type="entry name" value="ATP-grasp fold, A domain"/>
    <property type="match status" value="1"/>
</dbReference>
<dbReference type="PANTHER" id="PTHR39217:SF1">
    <property type="entry name" value="GLUTATHIONE SYNTHETASE"/>
    <property type="match status" value="1"/>
</dbReference>
<keyword evidence="4" id="KW-1185">Reference proteome</keyword>
<sequence length="278" mass="29653">MIALVTCADARDLDTDLPLLLAELGDDAAVVVWDDPTVDWSTFDAVVIRSAWDYPGRRDEFLAWARGVSAITSLWNPVEVLEWNTDKRYLDRLAAEGVATVPTTFVVPGESPAPDVLAGDIVVKPTVGGGSKGVRRVTDDAAAAAAHVAALHADGYVAMIQPYRANIDADGETGLVYLGGEYSHAFEKSAILAAPVEWEGTLYVKETIVARTPTAEQRALADRIVARLPPTAYARIDLVPGTDGPELLELELTEPSLFLDTDPSAPARAAAAFRSLAS</sequence>
<dbReference type="InterPro" id="IPR053191">
    <property type="entry name" value="DcsG_Biosynth_Enzyme"/>
</dbReference>
<dbReference type="InterPro" id="IPR011761">
    <property type="entry name" value="ATP-grasp"/>
</dbReference>
<evidence type="ECO:0000256" key="1">
    <source>
        <dbReference type="PROSITE-ProRule" id="PRU00409"/>
    </source>
</evidence>
<organism evidence="3 4">
    <name type="scientific">Ilumatobacter fluminis</name>
    <dbReference type="NCBI Taxonomy" id="467091"/>
    <lineage>
        <taxon>Bacteria</taxon>
        <taxon>Bacillati</taxon>
        <taxon>Actinomycetota</taxon>
        <taxon>Acidimicrobiia</taxon>
        <taxon>Acidimicrobiales</taxon>
        <taxon>Ilumatobacteraceae</taxon>
        <taxon>Ilumatobacter</taxon>
    </lineage>
</organism>
<dbReference type="Proteomes" id="UP000294558">
    <property type="component" value="Unassembled WGS sequence"/>
</dbReference>
<accession>A0A4R7HVI2</accession>
<dbReference type="OrthoDB" id="3373978at2"/>
<dbReference type="PROSITE" id="PS50975">
    <property type="entry name" value="ATP_GRASP"/>
    <property type="match status" value="1"/>
</dbReference>
<gene>
    <name evidence="3" type="ORF">BDK89_0403</name>
</gene>
<evidence type="ECO:0000313" key="4">
    <source>
        <dbReference type="Proteomes" id="UP000294558"/>
    </source>
</evidence>
<dbReference type="SUPFAM" id="SSF56059">
    <property type="entry name" value="Glutathione synthetase ATP-binding domain-like"/>
    <property type="match status" value="1"/>
</dbReference>
<reference evidence="3 4" key="1">
    <citation type="submission" date="2019-03" db="EMBL/GenBank/DDBJ databases">
        <title>Sequencing the genomes of 1000 actinobacteria strains.</title>
        <authorList>
            <person name="Klenk H.-P."/>
        </authorList>
    </citation>
    <scope>NUCLEOTIDE SEQUENCE [LARGE SCALE GENOMIC DNA]</scope>
    <source>
        <strain evidence="3 4">DSM 18936</strain>
    </source>
</reference>
<comment type="caution">
    <text evidence="3">The sequence shown here is derived from an EMBL/GenBank/DDBJ whole genome shotgun (WGS) entry which is preliminary data.</text>
</comment>
<dbReference type="PANTHER" id="PTHR39217">
    <property type="match status" value="1"/>
</dbReference>